<evidence type="ECO:0000256" key="7">
    <source>
        <dbReference type="ARBA" id="ARBA00022833"/>
    </source>
</evidence>
<dbReference type="CDD" id="cd00160">
    <property type="entry name" value="RhoGEF"/>
    <property type="match status" value="1"/>
</dbReference>
<organism evidence="13 14">
    <name type="scientific">Cyprinus carpio carpio</name>
    <dbReference type="NCBI Taxonomy" id="630221"/>
    <lineage>
        <taxon>Eukaryota</taxon>
        <taxon>Metazoa</taxon>
        <taxon>Chordata</taxon>
        <taxon>Craniata</taxon>
        <taxon>Vertebrata</taxon>
        <taxon>Euteleostomi</taxon>
        <taxon>Actinopterygii</taxon>
        <taxon>Neopterygii</taxon>
        <taxon>Teleostei</taxon>
        <taxon>Ostariophysi</taxon>
        <taxon>Cypriniformes</taxon>
        <taxon>Cyprinidae</taxon>
        <taxon>Cyprininae</taxon>
        <taxon>Cyprinus</taxon>
    </lineage>
</organism>
<dbReference type="Gene3D" id="3.30.420.10">
    <property type="entry name" value="Ribonuclease H-like superfamily/Ribonuclease H"/>
    <property type="match status" value="1"/>
</dbReference>
<dbReference type="PANTHER" id="PTHR45818">
    <property type="entry name" value="PROTEIN VAV"/>
    <property type="match status" value="1"/>
</dbReference>
<dbReference type="GO" id="GO:0016477">
    <property type="term" value="P:cell migration"/>
    <property type="evidence" value="ECO:0007669"/>
    <property type="project" value="TreeGrafter"/>
</dbReference>
<dbReference type="PROSITE" id="PS50081">
    <property type="entry name" value="ZF_DAG_PE_2"/>
    <property type="match status" value="1"/>
</dbReference>
<proteinExistence type="predicted"/>
<name>A0A8C1D3I4_CYPCA</name>
<dbReference type="FunFam" id="3.30.60.20:FF:000015">
    <property type="entry name" value="Vav guanine nucleotide exchange factor 1"/>
    <property type="match status" value="1"/>
</dbReference>
<dbReference type="GO" id="GO:0007166">
    <property type="term" value="P:cell surface receptor signaling pathway"/>
    <property type="evidence" value="ECO:0007669"/>
    <property type="project" value="UniProtKB-ARBA"/>
</dbReference>
<evidence type="ECO:0000259" key="10">
    <source>
        <dbReference type="PROSITE" id="PS50010"/>
    </source>
</evidence>
<dbReference type="InterPro" id="IPR038717">
    <property type="entry name" value="Tc1-like_DDE_dom"/>
</dbReference>
<keyword evidence="8" id="KW-0727">SH2 domain</keyword>
<dbReference type="GO" id="GO:0008270">
    <property type="term" value="F:zinc ion binding"/>
    <property type="evidence" value="ECO:0007669"/>
    <property type="project" value="UniProtKB-KW"/>
</dbReference>
<dbReference type="FunFam" id="2.30.29.30:FF:000050">
    <property type="entry name" value="Vav guanine nucleotide exchange factor 2"/>
    <property type="match status" value="1"/>
</dbReference>
<dbReference type="SUPFAM" id="SSF48065">
    <property type="entry name" value="DBL homology domain (DH-domain)"/>
    <property type="match status" value="1"/>
</dbReference>
<keyword evidence="1" id="KW-0728">SH3 domain</keyword>
<dbReference type="InterPro" id="IPR001715">
    <property type="entry name" value="CH_dom"/>
</dbReference>
<accession>A0A8C1D3I4</accession>
<feature type="domain" description="Phorbol-ester/DAG-type" evidence="12">
    <location>
        <begin position="513"/>
        <end position="562"/>
    </location>
</feature>
<evidence type="ECO:0000259" key="12">
    <source>
        <dbReference type="PROSITE" id="PS50081"/>
    </source>
</evidence>
<dbReference type="GO" id="GO:0005085">
    <property type="term" value="F:guanyl-nucleotide exchange factor activity"/>
    <property type="evidence" value="ECO:0007669"/>
    <property type="project" value="UniProtKB-KW"/>
</dbReference>
<keyword evidence="4" id="KW-0479">Metal-binding</keyword>
<feature type="domain" description="Calponin-homology (CH)" evidence="11">
    <location>
        <begin position="1"/>
        <end position="120"/>
    </location>
</feature>
<dbReference type="PROSITE" id="PS00479">
    <property type="entry name" value="ZF_DAG_PE_1"/>
    <property type="match status" value="1"/>
</dbReference>
<dbReference type="InterPro" id="IPR036872">
    <property type="entry name" value="CH_dom_sf"/>
</dbReference>
<dbReference type="CDD" id="cd01223">
    <property type="entry name" value="PH_Vav"/>
    <property type="match status" value="1"/>
</dbReference>
<dbReference type="GeneTree" id="ENSGT00940000155252"/>
<dbReference type="GO" id="GO:0003676">
    <property type="term" value="F:nucleic acid binding"/>
    <property type="evidence" value="ECO:0007669"/>
    <property type="project" value="InterPro"/>
</dbReference>
<keyword evidence="14" id="KW-1185">Reference proteome</keyword>
<dbReference type="Gene3D" id="1.10.418.10">
    <property type="entry name" value="Calponin-like domain"/>
    <property type="match status" value="1"/>
</dbReference>
<dbReference type="GO" id="GO:0005886">
    <property type="term" value="C:plasma membrane"/>
    <property type="evidence" value="ECO:0007669"/>
    <property type="project" value="TreeGrafter"/>
</dbReference>
<dbReference type="PROSITE" id="PS50021">
    <property type="entry name" value="CH"/>
    <property type="match status" value="1"/>
</dbReference>
<dbReference type="PRINTS" id="PR00888">
    <property type="entry name" value="SM22CALPONIN"/>
</dbReference>
<dbReference type="InterPro" id="IPR003096">
    <property type="entry name" value="SM22_calponin"/>
</dbReference>
<reference evidence="13" key="2">
    <citation type="submission" date="2025-09" db="UniProtKB">
        <authorList>
            <consortium name="Ensembl"/>
        </authorList>
    </citation>
    <scope>IDENTIFICATION</scope>
</reference>
<sequence>MEHWRQCALWLINCKVLPPNHRVTWESAQVFDLAQTLRDGVLLCQLLNNLRPLSINLRQINLRPQMSQFLCLKNIRTFLHACSEIFGMKKSELFEAFDLFDVRDFGKVMDTLSKLSHTHIAQQTGIRPFPTEESVEDEDIYNHLEDLIDENGVEDEEDLYDCVYDDDEGGEVYEDLMKVELVQPQKQAETDIRSCCLMEIKQTEEKYTETLDSIEKFFMKPLGQSLSSVEIEKVFINIPDLVKVHTSLLREVQDSVLMHNANNLFQIFINYKERLVLYGKYCSQVESAIASLDDICKNREDVRQMLELCSKRANNGKFTLRDLLVVPMQRVLKYHLLLQELVKHTHDATDKSNLRQALDAMKDLAQYVNEVKRDIETLRDIDQYQKSIENLNQSLRNYGRPKGDSEVRVASVDKRAKQDRHIFLFDAAVIVCKRRGDNYEMKEVIDLHSFKITNNPTSDRENRKWCHGFYLTHNQGQNGFEFFFKTKEVKKKWLEQFGMALSNICPESGKSNFHEFRMHTFETTTSCSSCKMLLRGVFYQGYRCSKCGAGAHKECLGRVDVCVSSADSSSFGSQIGKPPGRGGDTGLPKMMVIRNYYGVPSSLCGPPLNIQVGDVIEVIEANIRSCWWKGREAHSPSCLKSSVKFPQSVMIWGAMSSAGVGPLCFLKTKVTSPVYQDILEHFMLPSADQLFEDANFIFQQDLPPAHQHQSTKSWLNDHGIGVLDWPANSPDLNPIENIWGIVKRKMRNKRPNNADELKATVKETWASIPPQQCHKLITSMPRRIEPVIKAKGAPTKY</sequence>
<evidence type="ECO:0000256" key="8">
    <source>
        <dbReference type="ARBA" id="ARBA00022999"/>
    </source>
</evidence>
<evidence type="ECO:0000313" key="14">
    <source>
        <dbReference type="Proteomes" id="UP001108240"/>
    </source>
</evidence>
<dbReference type="SMART" id="SM00325">
    <property type="entry name" value="RhoGEF"/>
    <property type="match status" value="1"/>
</dbReference>
<dbReference type="GO" id="GO:0035556">
    <property type="term" value="P:intracellular signal transduction"/>
    <property type="evidence" value="ECO:0007669"/>
    <property type="project" value="InterPro"/>
</dbReference>
<dbReference type="InterPro" id="IPR055251">
    <property type="entry name" value="SOS1_NGEF_PH"/>
</dbReference>
<keyword evidence="2" id="KW-0597">Phosphoprotein</keyword>
<dbReference type="AlphaFoldDB" id="A0A8C1D3I4"/>
<dbReference type="Pfam" id="PF11971">
    <property type="entry name" value="CAMSAP_CH"/>
    <property type="match status" value="1"/>
</dbReference>
<keyword evidence="7" id="KW-0862">Zinc</keyword>
<dbReference type="Pfam" id="PF00130">
    <property type="entry name" value="C1_1"/>
    <property type="match status" value="1"/>
</dbReference>
<evidence type="ECO:0000256" key="4">
    <source>
        <dbReference type="ARBA" id="ARBA00022723"/>
    </source>
</evidence>
<evidence type="ECO:0000256" key="3">
    <source>
        <dbReference type="ARBA" id="ARBA00022658"/>
    </source>
</evidence>
<dbReference type="PROSITE" id="PS00741">
    <property type="entry name" value="DH_1"/>
    <property type="match status" value="1"/>
</dbReference>
<keyword evidence="5" id="KW-0677">Repeat</keyword>
<dbReference type="SMART" id="SM00109">
    <property type="entry name" value="C1"/>
    <property type="match status" value="1"/>
</dbReference>
<evidence type="ECO:0000313" key="13">
    <source>
        <dbReference type="Ensembl" id="ENSCCRP00000056996.2"/>
    </source>
</evidence>
<dbReference type="CDD" id="cd21264">
    <property type="entry name" value="CH_VAV3"/>
    <property type="match status" value="1"/>
</dbReference>
<evidence type="ECO:0000256" key="6">
    <source>
        <dbReference type="ARBA" id="ARBA00022771"/>
    </source>
</evidence>
<feature type="domain" description="DH" evidence="10">
    <location>
        <begin position="192"/>
        <end position="371"/>
    </location>
</feature>
<dbReference type="InterPro" id="IPR037832">
    <property type="entry name" value="PH_Vav"/>
</dbReference>
<dbReference type="Gene3D" id="3.30.60.20">
    <property type="match status" value="1"/>
</dbReference>
<dbReference type="SMART" id="SM00033">
    <property type="entry name" value="CH"/>
    <property type="match status" value="1"/>
</dbReference>
<protein>
    <submittedName>
        <fullName evidence="13">Vav guanine nucleotide exchange factor 3</fullName>
    </submittedName>
</protein>
<dbReference type="FunFam" id="1.10.418.10:FF:000019">
    <property type="entry name" value="Vav guanine nucleotide exchange factor 2"/>
    <property type="match status" value="1"/>
</dbReference>
<dbReference type="InterPro" id="IPR000219">
    <property type="entry name" value="DH_dom"/>
</dbReference>
<dbReference type="Gene3D" id="1.20.900.10">
    <property type="entry name" value="Dbl homology (DH) domain"/>
    <property type="match status" value="1"/>
</dbReference>
<keyword evidence="3" id="KW-0344">Guanine-nucleotide releasing factor</keyword>
<dbReference type="Gene3D" id="2.30.29.30">
    <property type="entry name" value="Pleckstrin-homology domain (PH domain)/Phosphotyrosine-binding domain (PTB)"/>
    <property type="match status" value="1"/>
</dbReference>
<dbReference type="PANTHER" id="PTHR45818:SF1">
    <property type="entry name" value="GUANINE NUCLEOTIDE EXCHANGE FACTOR VAV3"/>
    <property type="match status" value="1"/>
</dbReference>
<evidence type="ECO:0000259" key="11">
    <source>
        <dbReference type="PROSITE" id="PS50021"/>
    </source>
</evidence>
<dbReference type="InterPro" id="IPR036397">
    <property type="entry name" value="RNaseH_sf"/>
</dbReference>
<evidence type="ECO:0000256" key="5">
    <source>
        <dbReference type="ARBA" id="ARBA00022737"/>
    </source>
</evidence>
<evidence type="ECO:0000259" key="9">
    <source>
        <dbReference type="PROSITE" id="PS50003"/>
    </source>
</evidence>
<evidence type="ECO:0000256" key="2">
    <source>
        <dbReference type="ARBA" id="ARBA00022553"/>
    </source>
</evidence>
<dbReference type="PROSITE" id="PS50010">
    <property type="entry name" value="DH_2"/>
    <property type="match status" value="1"/>
</dbReference>
<dbReference type="FunFam" id="1.20.900.10:FF:000009">
    <property type="entry name" value="Vav guanine nucleotide exchange factor 1"/>
    <property type="match status" value="1"/>
</dbReference>
<dbReference type="InterPro" id="IPR035899">
    <property type="entry name" value="DBL_dom_sf"/>
</dbReference>
<reference evidence="13" key="1">
    <citation type="submission" date="2025-08" db="UniProtKB">
        <authorList>
            <consortium name="Ensembl"/>
        </authorList>
    </citation>
    <scope>IDENTIFICATION</scope>
</reference>
<dbReference type="Pfam" id="PF00621">
    <property type="entry name" value="RhoGEF"/>
    <property type="match status" value="1"/>
</dbReference>
<dbReference type="SUPFAM" id="SSF50729">
    <property type="entry name" value="PH domain-like"/>
    <property type="match status" value="1"/>
</dbReference>
<feature type="domain" description="PH" evidence="9">
    <location>
        <begin position="405"/>
        <end position="502"/>
    </location>
</feature>
<dbReference type="InterPro" id="IPR001331">
    <property type="entry name" value="GDS_CDC24_CS"/>
</dbReference>
<dbReference type="InterPro" id="IPR002219">
    <property type="entry name" value="PKC_DAG/PE"/>
</dbReference>
<dbReference type="Pfam" id="PF22697">
    <property type="entry name" value="SOS1_NGEF_PH"/>
    <property type="match status" value="1"/>
</dbReference>
<dbReference type="Proteomes" id="UP001108240">
    <property type="component" value="Unplaced"/>
</dbReference>
<evidence type="ECO:0000256" key="1">
    <source>
        <dbReference type="ARBA" id="ARBA00022443"/>
    </source>
</evidence>
<dbReference type="Pfam" id="PF13358">
    <property type="entry name" value="DDE_3"/>
    <property type="match status" value="1"/>
</dbReference>
<dbReference type="SMART" id="SM00233">
    <property type="entry name" value="PH"/>
    <property type="match status" value="1"/>
</dbReference>
<dbReference type="Ensembl" id="ENSCCRT00000061788.2">
    <property type="protein sequence ID" value="ENSCCRP00000056996.2"/>
    <property type="gene ID" value="ENSCCRG00000028037.2"/>
</dbReference>
<dbReference type="GO" id="GO:0005737">
    <property type="term" value="C:cytoplasm"/>
    <property type="evidence" value="ECO:0007669"/>
    <property type="project" value="TreeGrafter"/>
</dbReference>
<dbReference type="InterPro" id="IPR022613">
    <property type="entry name" value="CH_CAMSAP_2"/>
</dbReference>
<dbReference type="InterPro" id="IPR001849">
    <property type="entry name" value="PH_domain"/>
</dbReference>
<dbReference type="SUPFAM" id="SSF47576">
    <property type="entry name" value="Calponin-homology domain, CH-domain"/>
    <property type="match status" value="1"/>
</dbReference>
<dbReference type="InterPro" id="IPR011993">
    <property type="entry name" value="PH-like_dom_sf"/>
</dbReference>
<dbReference type="PROSITE" id="PS50003">
    <property type="entry name" value="PH_DOMAIN"/>
    <property type="match status" value="1"/>
</dbReference>
<keyword evidence="6" id="KW-0863">Zinc-finger</keyword>